<dbReference type="InterPro" id="IPR009057">
    <property type="entry name" value="Homeodomain-like_sf"/>
</dbReference>
<sequence>MDTAATGFPDSLDLSLLSTSQNDFFGPDHALNDGGLAGLSEALEAAQAAPNNTDDIWTLDLALQSLSNSSTADSSPFIPSTPVTRPKLGSRFSRHVIRILQNWLAVHQHHPYPNDVEMNLLQDQTGLNKAQLTNWFANARRRGKVQYIRPASPHVRDVSTNPIDVIPRPGTPAFRQASQSKDPMQRWVDSPPEHEPAAVHDIARAMASSSSKSSRENDLDYTPYESWRSPHARSSASSAGTSQSSDFSTLHSSGSQSSLQMRRPPRRKRANRRRRIVNEPTANPSMPYQCTFCTEVFKTKFDWQRHEKSLHLPLEQWVCSLHGPRAPKEQIAELCCVFCGDAAPDDAHIEAHHYSACQERSLAERTFHRKDHLVQHLRLVHSTKFAAWSMAKWMLPMPNINSRCGFCGTMISTWIERTDHIAEHFKDGATMADWHGDWGFDDAIVNMVESAVPPYFINHERNTLIPMKASDPSWGSPPNAYELLKVEIEFFVRNYFDRTGQLPTNDAMQLEACRIIFAAESTPGSNMETAQGFSWLRDLIMSSPELTREARFGPIRTASESRHSPLKINGKHHLFEQCPLEAHLQAYITGQHLVDEGLDDGKIHKEACDIVRRMETASHTPSDIFANWIVKGIFGSSTDWLSNFKERVGVSDTIGRHSMDAELPTRLGWDMQWPPTSLFLLPASIANATNPLTKAHNPNQSSTTSSGEALTLSTAIAEYGTDTRRSGYLPDDTNFYRALDSDLRRWVAATMSPNNPNSHVPSDEEIQHQARWIVYDGDDAWNQTPADSAEWLWQFKRNVGILREVDTFNPQELSGSYVRRN</sequence>
<dbReference type="GO" id="GO:0003677">
    <property type="term" value="F:DNA binding"/>
    <property type="evidence" value="ECO:0007669"/>
    <property type="project" value="UniProtKB-UniRule"/>
</dbReference>
<dbReference type="CDD" id="cd00086">
    <property type="entry name" value="homeodomain"/>
    <property type="match status" value="1"/>
</dbReference>
<dbReference type="OrthoDB" id="10056939at2759"/>
<gene>
    <name evidence="9" type="ORF">K460DRAFT_309155</name>
</gene>
<dbReference type="PROSITE" id="PS00028">
    <property type="entry name" value="ZINC_FINGER_C2H2_1"/>
    <property type="match status" value="1"/>
</dbReference>
<dbReference type="Gene3D" id="1.10.10.60">
    <property type="entry name" value="Homeodomain-like"/>
    <property type="match status" value="1"/>
</dbReference>
<keyword evidence="2 5" id="KW-0371">Homeobox</keyword>
<dbReference type="GO" id="GO:0008270">
    <property type="term" value="F:zinc ion binding"/>
    <property type="evidence" value="ECO:0007669"/>
    <property type="project" value="UniProtKB-KW"/>
</dbReference>
<name>A0A9P4GNQ4_9PLEO</name>
<dbReference type="RefSeq" id="XP_040791189.1">
    <property type="nucleotide sequence ID" value="XM_040930121.1"/>
</dbReference>
<evidence type="ECO:0000313" key="10">
    <source>
        <dbReference type="Proteomes" id="UP000800039"/>
    </source>
</evidence>
<evidence type="ECO:0000259" key="8">
    <source>
        <dbReference type="PROSITE" id="PS50157"/>
    </source>
</evidence>
<accession>A0A9P4GNQ4</accession>
<dbReference type="Pfam" id="PF05920">
    <property type="entry name" value="Homeobox_KN"/>
    <property type="match status" value="1"/>
</dbReference>
<feature type="DNA-binding region" description="Homeobox" evidence="5">
    <location>
        <begin position="85"/>
        <end position="147"/>
    </location>
</feature>
<feature type="domain" description="C2H2-type" evidence="8">
    <location>
        <begin position="288"/>
        <end position="316"/>
    </location>
</feature>
<dbReference type="InterPro" id="IPR050224">
    <property type="entry name" value="TALE_homeobox"/>
</dbReference>
<dbReference type="GO" id="GO:0005634">
    <property type="term" value="C:nucleus"/>
    <property type="evidence" value="ECO:0007669"/>
    <property type="project" value="UniProtKB-SubCell"/>
</dbReference>
<evidence type="ECO:0000256" key="3">
    <source>
        <dbReference type="ARBA" id="ARBA00023242"/>
    </source>
</evidence>
<keyword evidence="10" id="KW-1185">Reference proteome</keyword>
<dbReference type="EMBL" id="ML976615">
    <property type="protein sequence ID" value="KAF1848626.1"/>
    <property type="molecule type" value="Genomic_DNA"/>
</dbReference>
<dbReference type="InterPro" id="IPR008422">
    <property type="entry name" value="KN_HD"/>
</dbReference>
<organism evidence="9 10">
    <name type="scientific">Cucurbitaria berberidis CBS 394.84</name>
    <dbReference type="NCBI Taxonomy" id="1168544"/>
    <lineage>
        <taxon>Eukaryota</taxon>
        <taxon>Fungi</taxon>
        <taxon>Dikarya</taxon>
        <taxon>Ascomycota</taxon>
        <taxon>Pezizomycotina</taxon>
        <taxon>Dothideomycetes</taxon>
        <taxon>Pleosporomycetidae</taxon>
        <taxon>Pleosporales</taxon>
        <taxon>Pleosporineae</taxon>
        <taxon>Cucurbitariaceae</taxon>
        <taxon>Cucurbitaria</taxon>
    </lineage>
</organism>
<dbReference type="SUPFAM" id="SSF46689">
    <property type="entry name" value="Homeodomain-like"/>
    <property type="match status" value="1"/>
</dbReference>
<keyword evidence="4" id="KW-0863">Zinc-finger</keyword>
<evidence type="ECO:0000256" key="4">
    <source>
        <dbReference type="PROSITE-ProRule" id="PRU00042"/>
    </source>
</evidence>
<dbReference type="GeneID" id="63847373"/>
<dbReference type="InterPro" id="IPR001356">
    <property type="entry name" value="HD"/>
</dbReference>
<feature type="compositionally biased region" description="Basic residues" evidence="6">
    <location>
        <begin position="263"/>
        <end position="275"/>
    </location>
</feature>
<evidence type="ECO:0000256" key="5">
    <source>
        <dbReference type="PROSITE-ProRule" id="PRU00108"/>
    </source>
</evidence>
<feature type="compositionally biased region" description="Basic and acidic residues" evidence="6">
    <location>
        <begin position="191"/>
        <end position="203"/>
    </location>
</feature>
<keyword evidence="4" id="KW-0862">Zinc</keyword>
<dbReference type="PROSITE" id="PS50157">
    <property type="entry name" value="ZINC_FINGER_C2H2_2"/>
    <property type="match status" value="1"/>
</dbReference>
<evidence type="ECO:0000313" key="9">
    <source>
        <dbReference type="EMBL" id="KAF1848626.1"/>
    </source>
</evidence>
<comment type="subcellular location">
    <subcellularLocation>
        <location evidence="5">Nucleus</location>
    </subcellularLocation>
</comment>
<dbReference type="InterPro" id="IPR013087">
    <property type="entry name" value="Znf_C2H2_type"/>
</dbReference>
<dbReference type="SMART" id="SM00355">
    <property type="entry name" value="ZnF_C2H2"/>
    <property type="match status" value="3"/>
</dbReference>
<dbReference type="PROSITE" id="PS50071">
    <property type="entry name" value="HOMEOBOX_2"/>
    <property type="match status" value="1"/>
</dbReference>
<feature type="domain" description="Homeobox" evidence="7">
    <location>
        <begin position="83"/>
        <end position="146"/>
    </location>
</feature>
<dbReference type="GO" id="GO:0006355">
    <property type="term" value="P:regulation of DNA-templated transcription"/>
    <property type="evidence" value="ECO:0007669"/>
    <property type="project" value="InterPro"/>
</dbReference>
<evidence type="ECO:0000256" key="1">
    <source>
        <dbReference type="ARBA" id="ARBA00023125"/>
    </source>
</evidence>
<evidence type="ECO:0000259" key="7">
    <source>
        <dbReference type="PROSITE" id="PS50071"/>
    </source>
</evidence>
<proteinExistence type="predicted"/>
<keyword evidence="4" id="KW-0479">Metal-binding</keyword>
<evidence type="ECO:0000256" key="2">
    <source>
        <dbReference type="ARBA" id="ARBA00023155"/>
    </source>
</evidence>
<dbReference type="AlphaFoldDB" id="A0A9P4GNQ4"/>
<reference evidence="9" key="1">
    <citation type="submission" date="2020-01" db="EMBL/GenBank/DDBJ databases">
        <authorList>
            <consortium name="DOE Joint Genome Institute"/>
            <person name="Haridas S."/>
            <person name="Albert R."/>
            <person name="Binder M."/>
            <person name="Bloem J."/>
            <person name="Labutti K."/>
            <person name="Salamov A."/>
            <person name="Andreopoulos B."/>
            <person name="Baker S.E."/>
            <person name="Barry K."/>
            <person name="Bills G."/>
            <person name="Bluhm B.H."/>
            <person name="Cannon C."/>
            <person name="Castanera R."/>
            <person name="Culley D.E."/>
            <person name="Daum C."/>
            <person name="Ezra D."/>
            <person name="Gonzalez J.B."/>
            <person name="Henrissat B."/>
            <person name="Kuo A."/>
            <person name="Liang C."/>
            <person name="Lipzen A."/>
            <person name="Lutzoni F."/>
            <person name="Magnuson J."/>
            <person name="Mondo S."/>
            <person name="Nolan M."/>
            <person name="Ohm R."/>
            <person name="Pangilinan J."/>
            <person name="Park H.-J."/>
            <person name="Ramirez L."/>
            <person name="Alfaro M."/>
            <person name="Sun H."/>
            <person name="Tritt A."/>
            <person name="Yoshinaga Y."/>
            <person name="Zwiers L.-H."/>
            <person name="Turgeon B.G."/>
            <person name="Goodwin S.B."/>
            <person name="Spatafora J.W."/>
            <person name="Crous P.W."/>
            <person name="Grigoriev I.V."/>
        </authorList>
    </citation>
    <scope>NUCLEOTIDE SEQUENCE</scope>
    <source>
        <strain evidence="9">CBS 394.84</strain>
    </source>
</reference>
<feature type="compositionally biased region" description="Low complexity" evidence="6">
    <location>
        <begin position="226"/>
        <end position="262"/>
    </location>
</feature>
<keyword evidence="3 5" id="KW-0539">Nucleus</keyword>
<comment type="caution">
    <text evidence="9">The sequence shown here is derived from an EMBL/GenBank/DDBJ whole genome shotgun (WGS) entry which is preliminary data.</text>
</comment>
<protein>
    <recommendedName>
        <fullName evidence="11">Homeobox domain-containing protein</fullName>
    </recommendedName>
</protein>
<dbReference type="Proteomes" id="UP000800039">
    <property type="component" value="Unassembled WGS sequence"/>
</dbReference>
<evidence type="ECO:0008006" key="11">
    <source>
        <dbReference type="Google" id="ProtNLM"/>
    </source>
</evidence>
<feature type="region of interest" description="Disordered" evidence="6">
    <location>
        <begin position="158"/>
        <end position="281"/>
    </location>
</feature>
<dbReference type="PANTHER" id="PTHR11850">
    <property type="entry name" value="HOMEOBOX PROTEIN TRANSCRIPTION FACTORS"/>
    <property type="match status" value="1"/>
</dbReference>
<evidence type="ECO:0000256" key="6">
    <source>
        <dbReference type="SAM" id="MobiDB-lite"/>
    </source>
</evidence>
<dbReference type="SMART" id="SM00389">
    <property type="entry name" value="HOX"/>
    <property type="match status" value="1"/>
</dbReference>
<keyword evidence="1 5" id="KW-0238">DNA-binding</keyword>